<dbReference type="PANTHER" id="PTHR46472:SF1">
    <property type="entry name" value="NUCLEOREDOXIN"/>
    <property type="match status" value="1"/>
</dbReference>
<dbReference type="GO" id="GO:0005634">
    <property type="term" value="C:nucleus"/>
    <property type="evidence" value="ECO:0007669"/>
    <property type="project" value="TreeGrafter"/>
</dbReference>
<reference evidence="6" key="1">
    <citation type="submission" date="2017-04" db="EMBL/GenBank/DDBJ databases">
        <title>Plasmodium gonderi genome.</title>
        <authorList>
            <person name="Arisue N."/>
            <person name="Honma H."/>
            <person name="Kawai S."/>
            <person name="Tougan T."/>
            <person name="Tanabe K."/>
            <person name="Horii T."/>
        </authorList>
    </citation>
    <scope>NUCLEOTIDE SEQUENCE [LARGE SCALE GENOMIC DNA]</scope>
    <source>
        <strain evidence="6">ATCC 30045</strain>
    </source>
</reference>
<dbReference type="Proteomes" id="UP000195521">
    <property type="component" value="Unassembled WGS sequence"/>
</dbReference>
<dbReference type="InterPro" id="IPR036249">
    <property type="entry name" value="Thioredoxin-like_sf"/>
</dbReference>
<dbReference type="RefSeq" id="XP_028545618.1">
    <property type="nucleotide sequence ID" value="XM_028689817.1"/>
</dbReference>
<feature type="transmembrane region" description="Helical" evidence="2">
    <location>
        <begin position="145"/>
        <end position="164"/>
    </location>
</feature>
<dbReference type="Pfam" id="PF13905">
    <property type="entry name" value="Thioredoxin_8"/>
    <property type="match status" value="1"/>
</dbReference>
<keyword evidence="3" id="KW-0732">Signal</keyword>
<dbReference type="OMA" id="LATYMIY"/>
<sequence>MIRIYIFFIFLVFTICLNNVNAVSHKNFFTISHANAPTAWKSNQQRKFAYVDLARNKDKEGKRNLLDGNARKQKCPLRKVSFAGLMGVSGLSIPLFLATYMIYNKIKNDNQNLNVSEKILGKYLYKHEKNLQLGNHYDEEKPYNIFYIISSVYNNILALINFYMNVKKVGTKNSTNEYTILFFHSYNVDKFLHARNIKTYVERLKEIYKDINKKNNVNVVYVPLDSKLLFNIKHFSTMNNWYSILFHDKKHILKLIKNYNIMNIPTMVLLDKNMNIINDNINYLLLYESKHFPYKNVNHLTYINSLYDKNNKKHDFKKLNSDYVLFYFNNDKENKGDIQSLLKVKKKLASQNVKIDIIFVKDMEKMKSKKDGKEDAKVDEKKVSNQSDNDKSLSSSNKKEEKLEEGKKDPTGEEHTPIRSSSQYSREEDQMENYIDDVYYLGEQENNAIYKLLLYDMFDVTFKPVCILVNKKGNIIIKYIHVEKKENEIASFILNNHKSLKEEVNEKNYMFKYDNISNLTNLNVFAPIFILFSEKLDFDLLKQYNELIGEYNNNRKGKKINFYFLLNNDKKYEALKKLCTVNSTTEVVILDLFNQKMFKDKVNNLDIIQNINGKGVINKDKFFTFVNKYYSDDLYASTIVLSREA</sequence>
<feature type="chain" id="PRO_5013299280" evidence="3">
    <location>
        <begin position="23"/>
        <end position="645"/>
    </location>
</feature>
<gene>
    <name evidence="5" type="ORF">PGO_133010</name>
</gene>
<dbReference type="AlphaFoldDB" id="A0A1Y1JKI2"/>
<feature type="compositionally biased region" description="Basic and acidic residues" evidence="1">
    <location>
        <begin position="370"/>
        <end position="417"/>
    </location>
</feature>
<feature type="signal peptide" evidence="3">
    <location>
        <begin position="1"/>
        <end position="22"/>
    </location>
</feature>
<dbReference type="InterPro" id="IPR012336">
    <property type="entry name" value="Thioredoxin-like_fold"/>
</dbReference>
<evidence type="ECO:0000313" key="6">
    <source>
        <dbReference type="Proteomes" id="UP000195521"/>
    </source>
</evidence>
<feature type="domain" description="Thioredoxin-like fold" evidence="4">
    <location>
        <begin position="176"/>
        <end position="276"/>
    </location>
</feature>
<dbReference type="OrthoDB" id="376462at2759"/>
<accession>A0A1Y1JKI2</accession>
<name>A0A1Y1JKI2_PLAGO</name>
<feature type="region of interest" description="Disordered" evidence="1">
    <location>
        <begin position="370"/>
        <end position="428"/>
    </location>
</feature>
<protein>
    <submittedName>
        <fullName evidence="5">Thioredoxin-like protein</fullName>
    </submittedName>
</protein>
<comment type="caution">
    <text evidence="5">The sequence shown here is derived from an EMBL/GenBank/DDBJ whole genome shotgun (WGS) entry which is preliminary data.</text>
</comment>
<feature type="transmembrane region" description="Helical" evidence="2">
    <location>
        <begin position="82"/>
        <end position="103"/>
    </location>
</feature>
<keyword evidence="6" id="KW-1185">Reference proteome</keyword>
<dbReference type="PANTHER" id="PTHR46472">
    <property type="entry name" value="NUCLEOREDOXIN"/>
    <property type="match status" value="1"/>
</dbReference>
<keyword evidence="2" id="KW-0812">Transmembrane</keyword>
<evidence type="ECO:0000259" key="4">
    <source>
        <dbReference type="Pfam" id="PF13905"/>
    </source>
</evidence>
<dbReference type="SUPFAM" id="SSF52833">
    <property type="entry name" value="Thioredoxin-like"/>
    <property type="match status" value="1"/>
</dbReference>
<dbReference type="EMBL" id="BDQF01000014">
    <property type="protein sequence ID" value="GAW83029.1"/>
    <property type="molecule type" value="Genomic_DNA"/>
</dbReference>
<evidence type="ECO:0000256" key="2">
    <source>
        <dbReference type="SAM" id="Phobius"/>
    </source>
</evidence>
<dbReference type="Gene3D" id="3.40.30.10">
    <property type="entry name" value="Glutaredoxin"/>
    <property type="match status" value="1"/>
</dbReference>
<dbReference type="GO" id="GO:0031397">
    <property type="term" value="P:negative regulation of protein ubiquitination"/>
    <property type="evidence" value="ECO:0007669"/>
    <property type="project" value="TreeGrafter"/>
</dbReference>
<proteinExistence type="predicted"/>
<dbReference type="GO" id="GO:0030178">
    <property type="term" value="P:negative regulation of Wnt signaling pathway"/>
    <property type="evidence" value="ECO:0007669"/>
    <property type="project" value="TreeGrafter"/>
</dbReference>
<evidence type="ECO:0000313" key="5">
    <source>
        <dbReference type="EMBL" id="GAW83029.1"/>
    </source>
</evidence>
<organism evidence="5 6">
    <name type="scientific">Plasmodium gonderi</name>
    <dbReference type="NCBI Taxonomy" id="77519"/>
    <lineage>
        <taxon>Eukaryota</taxon>
        <taxon>Sar</taxon>
        <taxon>Alveolata</taxon>
        <taxon>Apicomplexa</taxon>
        <taxon>Aconoidasida</taxon>
        <taxon>Haemosporida</taxon>
        <taxon>Plasmodiidae</taxon>
        <taxon>Plasmodium</taxon>
        <taxon>Plasmodium (Plasmodium)</taxon>
    </lineage>
</organism>
<evidence type="ECO:0000256" key="1">
    <source>
        <dbReference type="SAM" id="MobiDB-lite"/>
    </source>
</evidence>
<dbReference type="GO" id="GO:0004791">
    <property type="term" value="F:thioredoxin-disulfide reductase (NADPH) activity"/>
    <property type="evidence" value="ECO:0007669"/>
    <property type="project" value="TreeGrafter"/>
</dbReference>
<dbReference type="GeneID" id="39749767"/>
<keyword evidence="2" id="KW-1133">Transmembrane helix</keyword>
<keyword evidence="2" id="KW-0472">Membrane</keyword>
<evidence type="ECO:0000256" key="3">
    <source>
        <dbReference type="SAM" id="SignalP"/>
    </source>
</evidence>